<name>A0ABQ0G4X4_9PEZI</name>
<keyword evidence="4" id="KW-1185">Reference proteome</keyword>
<reference evidence="3 4" key="1">
    <citation type="submission" date="2024-09" db="EMBL/GenBank/DDBJ databases">
        <title>Itraconazole resistance in Madurella fahalii resulting from another homologue of gene encoding cytochrome P450 14-alpha sterol demethylase (CYP51).</title>
        <authorList>
            <person name="Yoshioka I."/>
            <person name="Fahal A.H."/>
            <person name="Kaneko S."/>
            <person name="Yaguchi T."/>
        </authorList>
    </citation>
    <scope>NUCLEOTIDE SEQUENCE [LARGE SCALE GENOMIC DNA]</scope>
    <source>
        <strain evidence="3 4">IFM 68171</strain>
    </source>
</reference>
<feature type="domain" description="PD-(D/E)XK nuclease-like" evidence="2">
    <location>
        <begin position="213"/>
        <end position="463"/>
    </location>
</feature>
<evidence type="ECO:0000259" key="2">
    <source>
        <dbReference type="Pfam" id="PF20516"/>
    </source>
</evidence>
<comment type="caution">
    <text evidence="3">The sequence shown here is derived from an EMBL/GenBank/DDBJ whole genome shotgun (WGS) entry which is preliminary data.</text>
</comment>
<evidence type="ECO:0000313" key="4">
    <source>
        <dbReference type="Proteomes" id="UP001628179"/>
    </source>
</evidence>
<dbReference type="InterPro" id="IPR046797">
    <property type="entry name" value="PDDEXK_12"/>
</dbReference>
<accession>A0ABQ0G4X4</accession>
<evidence type="ECO:0000313" key="3">
    <source>
        <dbReference type="EMBL" id="GAB1312797.1"/>
    </source>
</evidence>
<feature type="region of interest" description="Disordered" evidence="1">
    <location>
        <begin position="17"/>
        <end position="69"/>
    </location>
</feature>
<organism evidence="3 4">
    <name type="scientific">Madurella fahalii</name>
    <dbReference type="NCBI Taxonomy" id="1157608"/>
    <lineage>
        <taxon>Eukaryota</taxon>
        <taxon>Fungi</taxon>
        <taxon>Dikarya</taxon>
        <taxon>Ascomycota</taxon>
        <taxon>Pezizomycotina</taxon>
        <taxon>Sordariomycetes</taxon>
        <taxon>Sordariomycetidae</taxon>
        <taxon>Sordariales</taxon>
        <taxon>Sordariales incertae sedis</taxon>
        <taxon>Madurella</taxon>
    </lineage>
</organism>
<dbReference type="Proteomes" id="UP001628179">
    <property type="component" value="Unassembled WGS sequence"/>
</dbReference>
<protein>
    <submittedName>
        <fullName evidence="3">PD-(D/E)XK nuclease-like domain-containing protein</fullName>
    </submittedName>
</protein>
<feature type="region of interest" description="Disordered" evidence="1">
    <location>
        <begin position="84"/>
        <end position="121"/>
    </location>
</feature>
<dbReference type="Pfam" id="PF20516">
    <property type="entry name" value="PDDEXK_12"/>
    <property type="match status" value="1"/>
</dbReference>
<dbReference type="RefSeq" id="XP_070914530.1">
    <property type="nucleotide sequence ID" value="XM_071058429.1"/>
</dbReference>
<gene>
    <name evidence="3" type="ORF">MFIFM68171_03007</name>
</gene>
<evidence type="ECO:0000256" key="1">
    <source>
        <dbReference type="SAM" id="MobiDB-lite"/>
    </source>
</evidence>
<feature type="compositionally biased region" description="Polar residues" evidence="1">
    <location>
        <begin position="84"/>
        <end position="103"/>
    </location>
</feature>
<sequence length="476" mass="52268">MATQRLPLATYASSKKRSTFDMATPLLSAPRNSSPKKLKLDPTVDNSDAPYANPDVDPGSTPRSNRSGILANIPLHGASLTRCSSPTTDVISASPSVAHTTPSSDRRYSKPGVPSASSAKHLVTLQRLDKPVQFGSLDDNAEEGQLPEDARDLFSKIWKTVNFYQDIYPADIQDEIEHLNCGEESREANIGRDIAHDPFFNFLPIWAFPLAADHSSTTPMRLARAEFRYVRHLKAVSRECLALRRNEASWNSKVHDPLLTFAVWEYHNVTFENATSAKILPAFVPALVTGEAVEGKIVDFVLSPNFAADDRAAPQTTHNNAIIDAAIQNKLATQPSAGSCNLGVNYTDYPPLLRAPAAVTIETKIGGASSEEGRLQLGIWTAAWHTRMATLGVGRGKDGPLLPTLPLILTHDHEWSLYFAADRGHKIEILGTMQIGMTDTVQGIYRLLAVLRLLAEWIETEFRKWVISTFVPQPAT</sequence>
<proteinExistence type="predicted"/>
<dbReference type="GeneID" id="98173752"/>
<dbReference type="EMBL" id="BAAFSV010000002">
    <property type="protein sequence ID" value="GAB1312797.1"/>
    <property type="molecule type" value="Genomic_DNA"/>
</dbReference>